<comment type="caution">
    <text evidence="3">The sequence shown here is derived from an EMBL/GenBank/DDBJ whole genome shotgun (WGS) entry which is preliminary data.</text>
</comment>
<evidence type="ECO:0000313" key="3">
    <source>
        <dbReference type="EMBL" id="GHI90462.1"/>
    </source>
</evidence>
<dbReference type="RefSeq" id="WP_051902269.1">
    <property type="nucleotide sequence ID" value="NZ_BNEE01000011.1"/>
</dbReference>
<feature type="region of interest" description="Disordered" evidence="1">
    <location>
        <begin position="1026"/>
        <end position="1059"/>
    </location>
</feature>
<protein>
    <recommendedName>
        <fullName evidence="2">TrwC relaxase domain-containing protein</fullName>
    </recommendedName>
</protein>
<gene>
    <name evidence="3" type="ORF">Sxan_78260</name>
</gene>
<feature type="region of interest" description="Disordered" evidence="1">
    <location>
        <begin position="414"/>
        <end position="436"/>
    </location>
</feature>
<dbReference type="Gene3D" id="2.30.30.940">
    <property type="match status" value="1"/>
</dbReference>
<dbReference type="Pfam" id="PF13604">
    <property type="entry name" value="AAA_30"/>
    <property type="match status" value="1"/>
</dbReference>
<dbReference type="SUPFAM" id="SSF52540">
    <property type="entry name" value="P-loop containing nucleoside triphosphate hydrolases"/>
    <property type="match status" value="2"/>
</dbReference>
<evidence type="ECO:0000313" key="4">
    <source>
        <dbReference type="Proteomes" id="UP000600026"/>
    </source>
</evidence>
<feature type="domain" description="TrwC relaxase" evidence="2">
    <location>
        <begin position="31"/>
        <end position="396"/>
    </location>
</feature>
<dbReference type="InterPro" id="IPR014862">
    <property type="entry name" value="TrwC"/>
</dbReference>
<accession>A0A919H4W0</accession>
<reference evidence="3" key="1">
    <citation type="submission" date="2020-09" db="EMBL/GenBank/DDBJ databases">
        <title>Whole genome shotgun sequence of Streptomyces xanthophaeus NBRC 12829.</title>
        <authorList>
            <person name="Komaki H."/>
            <person name="Tamura T."/>
        </authorList>
    </citation>
    <scope>NUCLEOTIDE SEQUENCE</scope>
    <source>
        <strain evidence="3">NBRC 12829</strain>
    </source>
</reference>
<feature type="compositionally biased region" description="Basic and acidic residues" evidence="1">
    <location>
        <begin position="1259"/>
        <end position="1268"/>
    </location>
</feature>
<dbReference type="Pfam" id="PF08751">
    <property type="entry name" value="TrwC"/>
    <property type="match status" value="1"/>
</dbReference>
<dbReference type="SUPFAM" id="SSF55464">
    <property type="entry name" value="Origin of replication-binding domain, RBD-like"/>
    <property type="match status" value="1"/>
</dbReference>
<feature type="region of interest" description="Disordered" evidence="1">
    <location>
        <begin position="1252"/>
        <end position="1303"/>
    </location>
</feature>
<evidence type="ECO:0000256" key="1">
    <source>
        <dbReference type="SAM" id="MobiDB-lite"/>
    </source>
</evidence>
<name>A0A919H4W0_9ACTN</name>
<dbReference type="NCBIfam" id="NF041492">
    <property type="entry name" value="MobF"/>
    <property type="match status" value="1"/>
</dbReference>
<proteinExistence type="predicted"/>
<keyword evidence="4" id="KW-1185">Reference proteome</keyword>
<dbReference type="OrthoDB" id="4524286at2"/>
<dbReference type="EMBL" id="BNEE01000011">
    <property type="protein sequence ID" value="GHI90462.1"/>
    <property type="molecule type" value="Genomic_DNA"/>
</dbReference>
<feature type="compositionally biased region" description="Basic and acidic residues" evidence="1">
    <location>
        <begin position="363"/>
        <end position="390"/>
    </location>
</feature>
<dbReference type="CDD" id="cd18809">
    <property type="entry name" value="SF1_C_RecD"/>
    <property type="match status" value="1"/>
</dbReference>
<feature type="compositionally biased region" description="Low complexity" evidence="1">
    <location>
        <begin position="1026"/>
        <end position="1041"/>
    </location>
</feature>
<dbReference type="Proteomes" id="UP000600026">
    <property type="component" value="Unassembled WGS sequence"/>
</dbReference>
<dbReference type="Gene3D" id="3.40.50.300">
    <property type="entry name" value="P-loop containing nucleotide triphosphate hydrolases"/>
    <property type="match status" value="2"/>
</dbReference>
<dbReference type="InterPro" id="IPR027417">
    <property type="entry name" value="P-loop_NTPase"/>
</dbReference>
<organism evidence="3 4">
    <name type="scientific">Streptomyces xanthophaeus</name>
    <dbReference type="NCBI Taxonomy" id="67385"/>
    <lineage>
        <taxon>Bacteria</taxon>
        <taxon>Bacillati</taxon>
        <taxon>Actinomycetota</taxon>
        <taxon>Actinomycetes</taxon>
        <taxon>Kitasatosporales</taxon>
        <taxon>Streptomycetaceae</taxon>
        <taxon>Streptomyces</taxon>
    </lineage>
</organism>
<evidence type="ECO:0000259" key="2">
    <source>
        <dbReference type="Pfam" id="PF08751"/>
    </source>
</evidence>
<feature type="region of interest" description="Disordered" evidence="1">
    <location>
        <begin position="359"/>
        <end position="390"/>
    </location>
</feature>
<sequence>MGYATPIYAPEQVDYRLSEDCGCDRAEDAQVEYRLAGDSSLRWIGGGLAELGLVAGERVEPEAARALMDGRDWRTGEQLVARKQVLDPRGKVVARVLVDAVSEAAAVAGTTVADYLGRPALAQRFARAERGILRDGESHLLPLADAERLAAAAGLGLDGLYGAAVVAEARRWMGHRVDVGLRGVDITLDLPKSISAAYGLAGAELAARIEEDWLASVTEAVHALEGWAAYGMTGHHGDGRQAERVETSGLIGWTTLHRSARPVDGSPGDPHLHVHVNIAHMAKCTDGKWRTIAGGGEDLHRYAHLVNEIAEARLRARLTEGYGARFERSGTTGAWELAGIDEGLREAFSRRHRQVVDLAGEGATREQQKTAARRSAEAKEDAGPDAPREAWRTRAAGQLGGEAAVDAMVAAALPGADGPEGPASQLSAGGGPRMPGPAEIAAQVWDAEHGLTASRKAVSHTHVMAAVAKTLPYLRSTAQLTALTDEVLAVGGHAVRLPDSNRGHHTHRQRYTHTTVVAAEQTVIECATAGLGRHLARLTVEAAEMTLSSVEVANSAPGRRPFTFSAEQRAVVLRLLTAGHAVDAVIGVAGAGKTTLMQAARAGWEAAGLSVVGASTAAVAAANLAAEAGIDSRTVAAWTREISGGRGLHGVGVLVIDEAAMVDDRALAALLHHAAGTGTKVVAVGDPLQLRAVGIGGGFARIHRIVDGLVLTENRRQRDVAERAALADWRTGARTSALAAFAAHGRVHAEDTATEALTSMLASWNQARTRWSGDPHGQVGELLLLAARRADVDVLNAGARAALVASGELEQGRTYAVAGGGRLRFAAGDLVHIRRNDYRSRRDRFAVDVLNGFRGVVLDVDAQRGVLVQWRRPRPTGGFLLNEAWMSARDIAEGRLTHAYAMTIGSAQGLTAEVAIAYGLHADSHSLYPALSRARQESHLHLPLDELEDHPTRAALGPVRTDADRLDRAVAAYGRLLESDAEDRMVTDELARIPAARSLVREEPAFTPWQQRPYGHLPTQHLTTRAADEAASAQRAEQAATEYERQAGEQQGRLDAPVTPGGAFATEAYEVLGRAGAWTDRAREEAQRHAAAQRHATSVLRILERIEQSAQKGRMALRLAGTSRKETLAVSAQYRQQHTAAVTEAERAASASAQALHEAWQTLTGYQHFSLLAQGGAAAATATPPGDVRAMETLLVPLRQRVPVLAARLDARIAEDVQQLRSSATAQRAAAARHGAAVQEIRREAALREEIRSAAPVRHAREADERTAALRSTPAAPSRTPQAPALVRPTGETGPSGWTPGTL</sequence>